<dbReference type="Gene3D" id="1.20.1080.10">
    <property type="entry name" value="Glycerol uptake facilitator protein"/>
    <property type="match status" value="1"/>
</dbReference>
<keyword evidence="2" id="KW-0812">Transmembrane</keyword>
<evidence type="ECO:0000313" key="5">
    <source>
        <dbReference type="EMBL" id="CAE0322506.1"/>
    </source>
</evidence>
<keyword evidence="3" id="KW-1133">Transmembrane helix</keyword>
<evidence type="ECO:0000256" key="4">
    <source>
        <dbReference type="ARBA" id="ARBA00023136"/>
    </source>
</evidence>
<accession>A0A7S3IHM6</accession>
<dbReference type="InterPro" id="IPR023271">
    <property type="entry name" value="Aquaporin-like"/>
</dbReference>
<dbReference type="GO" id="GO:0015267">
    <property type="term" value="F:channel activity"/>
    <property type="evidence" value="ECO:0007669"/>
    <property type="project" value="InterPro"/>
</dbReference>
<dbReference type="EMBL" id="HBIH01007578">
    <property type="protein sequence ID" value="CAE0322506.1"/>
    <property type="molecule type" value="Transcribed_RNA"/>
</dbReference>
<proteinExistence type="predicted"/>
<dbReference type="AlphaFoldDB" id="A0A7S3IHM6"/>
<evidence type="ECO:0000256" key="3">
    <source>
        <dbReference type="ARBA" id="ARBA00022989"/>
    </source>
</evidence>
<name>A0A7S3IHM6_9SPIT</name>
<gene>
    <name evidence="5" type="ORF">SINC0208_LOCUS3090</name>
</gene>
<reference evidence="5" key="1">
    <citation type="submission" date="2021-01" db="EMBL/GenBank/DDBJ databases">
        <authorList>
            <person name="Corre E."/>
            <person name="Pelletier E."/>
            <person name="Niang G."/>
            <person name="Scheremetjew M."/>
            <person name="Finn R."/>
            <person name="Kale V."/>
            <person name="Holt S."/>
            <person name="Cochrane G."/>
            <person name="Meng A."/>
            <person name="Brown T."/>
            <person name="Cohen L."/>
        </authorList>
    </citation>
    <scope>NUCLEOTIDE SEQUENCE</scope>
    <source>
        <strain evidence="5">S3</strain>
    </source>
</reference>
<keyword evidence="4" id="KW-0472">Membrane</keyword>
<sequence length="126" mass="13278">MICTFFFTSLILSIKYHVKSNEGILGAASVGTTLVGVLITSSYTTGGCINPAVGLVQSIFQASVYPKIFAGDLVKSSTWIYALAPACGGILAGLFQLLNGKVQALVAAQGKEEEETLMNHKIESSF</sequence>
<dbReference type="InterPro" id="IPR000425">
    <property type="entry name" value="MIP"/>
</dbReference>
<evidence type="ECO:0000256" key="2">
    <source>
        <dbReference type="ARBA" id="ARBA00022692"/>
    </source>
</evidence>
<evidence type="ECO:0000256" key="1">
    <source>
        <dbReference type="ARBA" id="ARBA00004141"/>
    </source>
</evidence>
<dbReference type="SUPFAM" id="SSF81338">
    <property type="entry name" value="Aquaporin-like"/>
    <property type="match status" value="1"/>
</dbReference>
<comment type="subcellular location">
    <subcellularLocation>
        <location evidence="1">Membrane</location>
        <topology evidence="1">Multi-pass membrane protein</topology>
    </subcellularLocation>
</comment>
<dbReference type="GO" id="GO:0016020">
    <property type="term" value="C:membrane"/>
    <property type="evidence" value="ECO:0007669"/>
    <property type="project" value="UniProtKB-SubCell"/>
</dbReference>
<dbReference type="Pfam" id="PF00230">
    <property type="entry name" value="MIP"/>
    <property type="match status" value="1"/>
</dbReference>
<protein>
    <submittedName>
        <fullName evidence="5">Uncharacterized protein</fullName>
    </submittedName>
</protein>
<organism evidence="5">
    <name type="scientific">Strombidium inclinatum</name>
    <dbReference type="NCBI Taxonomy" id="197538"/>
    <lineage>
        <taxon>Eukaryota</taxon>
        <taxon>Sar</taxon>
        <taxon>Alveolata</taxon>
        <taxon>Ciliophora</taxon>
        <taxon>Intramacronucleata</taxon>
        <taxon>Spirotrichea</taxon>
        <taxon>Oligotrichia</taxon>
        <taxon>Strombidiidae</taxon>
        <taxon>Strombidium</taxon>
    </lineage>
</organism>